<dbReference type="EC" id="2.7.11.1" evidence="3"/>
<keyword evidence="6" id="KW-0547">Nucleotide-binding</keyword>
<protein>
    <recommendedName>
        <fullName evidence="12">Serine/threonine-protein kinase ATR</fullName>
        <ecNumber evidence="3">2.7.11.1</ecNumber>
    </recommendedName>
</protein>
<dbReference type="InterPro" id="IPR011009">
    <property type="entry name" value="Kinase-like_dom_sf"/>
</dbReference>
<comment type="subcellular location">
    <subcellularLocation>
        <location evidence="1">Nucleus</location>
    </subcellularLocation>
</comment>
<evidence type="ECO:0000256" key="10">
    <source>
        <dbReference type="ARBA" id="ARBA00023204"/>
    </source>
</evidence>
<dbReference type="Pfam" id="PF00454">
    <property type="entry name" value="PI3_PI4_kinase"/>
    <property type="match status" value="1"/>
</dbReference>
<evidence type="ECO:0000256" key="2">
    <source>
        <dbReference type="ARBA" id="ARBA00010769"/>
    </source>
</evidence>
<dbReference type="InterPro" id="IPR018936">
    <property type="entry name" value="PI3/4_kinase_CS"/>
</dbReference>
<dbReference type="CDD" id="cd00892">
    <property type="entry name" value="PIKKc_ATR"/>
    <property type="match status" value="1"/>
</dbReference>
<dbReference type="GO" id="GO:0000077">
    <property type="term" value="P:DNA damage checkpoint signaling"/>
    <property type="evidence" value="ECO:0007669"/>
    <property type="project" value="TreeGrafter"/>
</dbReference>
<keyword evidence="9" id="KW-0067">ATP-binding</keyword>
<dbReference type="FunFam" id="1.10.1070.11:FF:000009">
    <property type="entry name" value="Putative serine/threonine-protein kinase ATR"/>
    <property type="match status" value="1"/>
</dbReference>
<dbReference type="AlphaFoldDB" id="K1RU55"/>
<name>K1RU55_MAGGI</name>
<dbReference type="SUPFAM" id="SSF56112">
    <property type="entry name" value="Protein kinase-like (PK-like)"/>
    <property type="match status" value="1"/>
</dbReference>
<evidence type="ECO:0000256" key="7">
    <source>
        <dbReference type="ARBA" id="ARBA00022763"/>
    </source>
</evidence>
<comment type="similarity">
    <text evidence="2">Belongs to the PI3/PI4-kinase family. ATM subfamily.</text>
</comment>
<organism evidence="14">
    <name type="scientific">Magallana gigas</name>
    <name type="common">Pacific oyster</name>
    <name type="synonym">Crassostrea gigas</name>
    <dbReference type="NCBI Taxonomy" id="29159"/>
    <lineage>
        <taxon>Eukaryota</taxon>
        <taxon>Metazoa</taxon>
        <taxon>Spiralia</taxon>
        <taxon>Lophotrochozoa</taxon>
        <taxon>Mollusca</taxon>
        <taxon>Bivalvia</taxon>
        <taxon>Autobranchia</taxon>
        <taxon>Pteriomorphia</taxon>
        <taxon>Ostreida</taxon>
        <taxon>Ostreoidea</taxon>
        <taxon>Ostreidae</taxon>
        <taxon>Magallana</taxon>
    </lineage>
</organism>
<sequence length="485" mass="55523">MAVPQDATKLTERLLELCEKDIRGTNVLSITNHFRPLKRLLEDKDFGPILLPLQSAMRVTLPSTPGSHVDHNPFPTDPIFLQGFEDGVLPSLQRPKKITMNGSDGKLYTMLCKPKDDLRKDCRLMEFNALVNKFLSKDPEARKRDLHIRTYSVVPLNEYCGLLEWVNNTQGLRHILLRMYKERGIYFSGKELQAMTPKQESPLDFKKRMFREKFLAKHPPVFKEWFLQTFPDPTSWYNARLAYARTSAVMCMVGYILGLGDRHGENILFDSTCGDCIHVDFNCLFNRGETFDWPEKVPFRLTQNLVDALGPLGIEGIFRRSCEVTLRVMRDQMDPLMSVLRTFIHDPLVEWRRKSKTQKMNPADTELAQGEIHNDQALVHVQNIESRLKGIRRGTMQKPRSVALSVEGHVNYLLQSSPRQRAIPDPAGVFPGGTASGHTCKCIIKPENHFLRCQIQKLSYVSWEGRSLPTERFLSCPTAITPKVS</sequence>
<feature type="domain" description="PI3K/PI4K catalytic" evidence="13">
    <location>
        <begin position="82"/>
        <end position="393"/>
    </location>
</feature>
<dbReference type="InParanoid" id="K1RU55"/>
<evidence type="ECO:0000256" key="12">
    <source>
        <dbReference type="ARBA" id="ARBA00024420"/>
    </source>
</evidence>
<evidence type="ECO:0000256" key="9">
    <source>
        <dbReference type="ARBA" id="ARBA00022840"/>
    </source>
</evidence>
<evidence type="ECO:0000256" key="5">
    <source>
        <dbReference type="ARBA" id="ARBA00022679"/>
    </source>
</evidence>
<dbReference type="GO" id="GO:0005634">
    <property type="term" value="C:nucleus"/>
    <property type="evidence" value="ECO:0007669"/>
    <property type="project" value="UniProtKB-SubCell"/>
</dbReference>
<dbReference type="SMART" id="SM00146">
    <property type="entry name" value="PI3Kc"/>
    <property type="match status" value="1"/>
</dbReference>
<dbReference type="GO" id="GO:0004674">
    <property type="term" value="F:protein serine/threonine kinase activity"/>
    <property type="evidence" value="ECO:0007669"/>
    <property type="project" value="UniProtKB-KW"/>
</dbReference>
<dbReference type="InterPro" id="IPR036940">
    <property type="entry name" value="PI3/4_kinase_cat_sf"/>
</dbReference>
<dbReference type="InterPro" id="IPR000403">
    <property type="entry name" value="PI3/4_kinase_cat_dom"/>
</dbReference>
<evidence type="ECO:0000256" key="6">
    <source>
        <dbReference type="ARBA" id="ARBA00022741"/>
    </source>
</evidence>
<dbReference type="PROSITE" id="PS50290">
    <property type="entry name" value="PI3_4_KINASE_3"/>
    <property type="match status" value="1"/>
</dbReference>
<evidence type="ECO:0000256" key="4">
    <source>
        <dbReference type="ARBA" id="ARBA00022527"/>
    </source>
</evidence>
<keyword evidence="5" id="KW-0808">Transferase</keyword>
<dbReference type="InterPro" id="IPR050517">
    <property type="entry name" value="DDR_Repair_Kinase"/>
</dbReference>
<keyword evidence="11" id="KW-0539">Nucleus</keyword>
<dbReference type="GO" id="GO:0006281">
    <property type="term" value="P:DNA repair"/>
    <property type="evidence" value="ECO:0007669"/>
    <property type="project" value="UniProtKB-KW"/>
</dbReference>
<evidence type="ECO:0000256" key="11">
    <source>
        <dbReference type="ARBA" id="ARBA00023242"/>
    </source>
</evidence>
<evidence type="ECO:0000256" key="8">
    <source>
        <dbReference type="ARBA" id="ARBA00022777"/>
    </source>
</evidence>
<evidence type="ECO:0000256" key="3">
    <source>
        <dbReference type="ARBA" id="ARBA00012513"/>
    </source>
</evidence>
<keyword evidence="10" id="KW-0234">DNA repair</keyword>
<proteinExistence type="inferred from homology"/>
<evidence type="ECO:0000259" key="13">
    <source>
        <dbReference type="PROSITE" id="PS50290"/>
    </source>
</evidence>
<evidence type="ECO:0000256" key="1">
    <source>
        <dbReference type="ARBA" id="ARBA00004123"/>
    </source>
</evidence>
<dbReference type="GO" id="GO:0005694">
    <property type="term" value="C:chromosome"/>
    <property type="evidence" value="ECO:0007669"/>
    <property type="project" value="TreeGrafter"/>
</dbReference>
<keyword evidence="4" id="KW-0723">Serine/threonine-protein kinase</keyword>
<dbReference type="EMBL" id="JH816073">
    <property type="protein sequence ID" value="EKC38166.1"/>
    <property type="molecule type" value="Genomic_DNA"/>
</dbReference>
<dbReference type="PROSITE" id="PS00916">
    <property type="entry name" value="PI3_4_KINASE_2"/>
    <property type="match status" value="1"/>
</dbReference>
<reference evidence="14" key="1">
    <citation type="journal article" date="2012" name="Nature">
        <title>The oyster genome reveals stress adaptation and complexity of shell formation.</title>
        <authorList>
            <person name="Zhang G."/>
            <person name="Fang X."/>
            <person name="Guo X."/>
            <person name="Li L."/>
            <person name="Luo R."/>
            <person name="Xu F."/>
            <person name="Yang P."/>
            <person name="Zhang L."/>
            <person name="Wang X."/>
            <person name="Qi H."/>
            <person name="Xiong Z."/>
            <person name="Que H."/>
            <person name="Xie Y."/>
            <person name="Holland P.W."/>
            <person name="Paps J."/>
            <person name="Zhu Y."/>
            <person name="Wu F."/>
            <person name="Chen Y."/>
            <person name="Wang J."/>
            <person name="Peng C."/>
            <person name="Meng J."/>
            <person name="Yang L."/>
            <person name="Liu J."/>
            <person name="Wen B."/>
            <person name="Zhang N."/>
            <person name="Huang Z."/>
            <person name="Zhu Q."/>
            <person name="Feng Y."/>
            <person name="Mount A."/>
            <person name="Hedgecock D."/>
            <person name="Xu Z."/>
            <person name="Liu Y."/>
            <person name="Domazet-Loso T."/>
            <person name="Du Y."/>
            <person name="Sun X."/>
            <person name="Zhang S."/>
            <person name="Liu B."/>
            <person name="Cheng P."/>
            <person name="Jiang X."/>
            <person name="Li J."/>
            <person name="Fan D."/>
            <person name="Wang W."/>
            <person name="Fu W."/>
            <person name="Wang T."/>
            <person name="Wang B."/>
            <person name="Zhang J."/>
            <person name="Peng Z."/>
            <person name="Li Y."/>
            <person name="Li N."/>
            <person name="Wang J."/>
            <person name="Chen M."/>
            <person name="He Y."/>
            <person name="Tan F."/>
            <person name="Song X."/>
            <person name="Zheng Q."/>
            <person name="Huang R."/>
            <person name="Yang H."/>
            <person name="Du X."/>
            <person name="Chen L."/>
            <person name="Yang M."/>
            <person name="Gaffney P.M."/>
            <person name="Wang S."/>
            <person name="Luo L."/>
            <person name="She Z."/>
            <person name="Ming Y."/>
            <person name="Huang W."/>
            <person name="Zhang S."/>
            <person name="Huang B."/>
            <person name="Zhang Y."/>
            <person name="Qu T."/>
            <person name="Ni P."/>
            <person name="Miao G."/>
            <person name="Wang J."/>
            <person name="Wang Q."/>
            <person name="Steinberg C.E."/>
            <person name="Wang H."/>
            <person name="Li N."/>
            <person name="Qian L."/>
            <person name="Zhang G."/>
            <person name="Li Y."/>
            <person name="Yang H."/>
            <person name="Liu X."/>
            <person name="Wang J."/>
            <person name="Yin Y."/>
            <person name="Wang J."/>
        </authorList>
    </citation>
    <scope>NUCLEOTIDE SEQUENCE [LARGE SCALE GENOMIC DNA]</scope>
    <source>
        <strain evidence="14">05x7-T-G4-1.051#20</strain>
    </source>
</reference>
<accession>K1RU55</accession>
<dbReference type="GO" id="GO:0005524">
    <property type="term" value="F:ATP binding"/>
    <property type="evidence" value="ECO:0007669"/>
    <property type="project" value="UniProtKB-KW"/>
</dbReference>
<dbReference type="HOGENOM" id="CLU_000178_9_3_1"/>
<keyword evidence="7" id="KW-0227">DNA damage</keyword>
<evidence type="ECO:0000313" key="14">
    <source>
        <dbReference type="EMBL" id="EKC38166.1"/>
    </source>
</evidence>
<dbReference type="GO" id="GO:0000723">
    <property type="term" value="P:telomere maintenance"/>
    <property type="evidence" value="ECO:0007669"/>
    <property type="project" value="TreeGrafter"/>
</dbReference>
<dbReference type="PANTHER" id="PTHR11139">
    <property type="entry name" value="ATAXIA TELANGIECTASIA MUTATED ATM -RELATED"/>
    <property type="match status" value="1"/>
</dbReference>
<gene>
    <name evidence="14" type="ORF">CGI_10020859</name>
</gene>
<dbReference type="PANTHER" id="PTHR11139:SF69">
    <property type="entry name" value="SERINE_THREONINE-PROTEIN KINASE ATR"/>
    <property type="match status" value="1"/>
</dbReference>
<keyword evidence="8 14" id="KW-0418">Kinase</keyword>
<dbReference type="Gene3D" id="3.30.1010.10">
    <property type="entry name" value="Phosphatidylinositol 3-kinase Catalytic Subunit, Chain A, domain 4"/>
    <property type="match status" value="1"/>
</dbReference>
<dbReference type="Gene3D" id="1.10.1070.11">
    <property type="entry name" value="Phosphatidylinositol 3-/4-kinase, catalytic domain"/>
    <property type="match status" value="1"/>
</dbReference>
<dbReference type="FunFam" id="3.30.1010.10:FF:000011">
    <property type="entry name" value="serine/threonine-protein kinase ATR"/>
    <property type="match status" value="1"/>
</dbReference>